<feature type="domain" description="YhcG N-terminal" evidence="3">
    <location>
        <begin position="19"/>
        <end position="155"/>
    </location>
</feature>
<dbReference type="RefSeq" id="WP_161449070.1">
    <property type="nucleotide sequence ID" value="NZ_WYDN01000007.1"/>
</dbReference>
<gene>
    <name evidence="4" type="ORF">GT020_09675</name>
</gene>
<dbReference type="InterPro" id="IPR011856">
    <property type="entry name" value="tRNA_endonuc-like_dom_sf"/>
</dbReference>
<dbReference type="Pfam" id="PF06250">
    <property type="entry name" value="YhcG_C"/>
    <property type="match status" value="1"/>
</dbReference>
<evidence type="ECO:0000313" key="5">
    <source>
        <dbReference type="Proteomes" id="UP000477543"/>
    </source>
</evidence>
<accession>A0A6L9G3H5</accession>
<feature type="compositionally biased region" description="Basic and acidic residues" evidence="1">
    <location>
        <begin position="342"/>
        <end position="362"/>
    </location>
</feature>
<evidence type="ECO:0000256" key="1">
    <source>
        <dbReference type="SAM" id="MobiDB-lite"/>
    </source>
</evidence>
<evidence type="ECO:0000313" key="4">
    <source>
        <dbReference type="EMBL" id="NAZ16331.1"/>
    </source>
</evidence>
<dbReference type="InterPro" id="IPR009362">
    <property type="entry name" value="YhcG_C"/>
</dbReference>
<organism evidence="4 5">
    <name type="scientific">Glutamicibacter soli</name>
    <dbReference type="NCBI Taxonomy" id="453836"/>
    <lineage>
        <taxon>Bacteria</taxon>
        <taxon>Bacillati</taxon>
        <taxon>Actinomycetota</taxon>
        <taxon>Actinomycetes</taxon>
        <taxon>Micrococcales</taxon>
        <taxon>Micrococcaceae</taxon>
        <taxon>Glutamicibacter</taxon>
    </lineage>
</organism>
<evidence type="ECO:0000259" key="2">
    <source>
        <dbReference type="Pfam" id="PF06250"/>
    </source>
</evidence>
<comment type="caution">
    <text evidence="4">The sequence shown here is derived from an EMBL/GenBank/DDBJ whole genome shotgun (WGS) entry which is preliminary data.</text>
</comment>
<evidence type="ECO:0000259" key="3">
    <source>
        <dbReference type="Pfam" id="PF17761"/>
    </source>
</evidence>
<name>A0A6L9G3H5_9MICC</name>
<dbReference type="InterPro" id="IPR041527">
    <property type="entry name" value="YhcG_N"/>
</dbReference>
<dbReference type="AlphaFoldDB" id="A0A6L9G3H5"/>
<dbReference type="Proteomes" id="UP000477543">
    <property type="component" value="Unassembled WGS sequence"/>
</dbReference>
<dbReference type="InterPro" id="IPR053148">
    <property type="entry name" value="PD-DEXK-like_domain"/>
</dbReference>
<reference evidence="4 5" key="1">
    <citation type="submission" date="2020-01" db="EMBL/GenBank/DDBJ databases">
        <title>Glutamicibacter soli M275.</title>
        <authorList>
            <person name="Meng X."/>
        </authorList>
    </citation>
    <scope>NUCLEOTIDE SEQUENCE [LARGE SCALE GENOMIC DNA]</scope>
    <source>
        <strain evidence="4 5">M275</strain>
    </source>
</reference>
<dbReference type="Gene3D" id="3.40.1350.10">
    <property type="match status" value="1"/>
</dbReference>
<feature type="domain" description="YhcG PDDEXK nuclease" evidence="2">
    <location>
        <begin position="176"/>
        <end position="322"/>
    </location>
</feature>
<dbReference type="GO" id="GO:0003676">
    <property type="term" value="F:nucleic acid binding"/>
    <property type="evidence" value="ECO:0007669"/>
    <property type="project" value="InterPro"/>
</dbReference>
<sequence>MSSKDALIPDGYAQFLADLKTRVTTAQVEAKRVLNTALVDLYWNIGHRILEEQERQGWGSAVITRLAEDLHREFPEMIGFSRSNLHYMRSFAAAWPQWDPKVPQPVGHLPWGHIRVLLDKKLSPNAREWYAAEAVQHGWSRNVLMNMIMNKTLERTGAAPSNFGQHLSSPDSELVQQMAKDPYALEFLGLTGEVAERDLEQALMDRIVETLQELGPGFAFVGRQVHFDVDGDDFYLDLLFFHVEQLRYVVVELKTGKFQPEYAGKLQFYIALVDDKLRRPAHAPTVGILICGSRNDHTVRYALNQSNTPMAVSTYTYETLPATEQQALPDAEDLVAALDWTTPKEHNEAHHPDQKRSDTQKP</sequence>
<protein>
    <submittedName>
        <fullName evidence="4">DUF1016 family protein</fullName>
    </submittedName>
</protein>
<proteinExistence type="predicted"/>
<dbReference type="PANTHER" id="PTHR30547">
    <property type="entry name" value="UNCHARACTERIZED PROTEIN YHCG-RELATED"/>
    <property type="match status" value="1"/>
</dbReference>
<feature type="region of interest" description="Disordered" evidence="1">
    <location>
        <begin position="339"/>
        <end position="362"/>
    </location>
</feature>
<dbReference type="PANTHER" id="PTHR30547:SF0">
    <property type="entry name" value="BLR8175 PROTEIN"/>
    <property type="match status" value="1"/>
</dbReference>
<dbReference type="EMBL" id="WYDN01000007">
    <property type="protein sequence ID" value="NAZ16331.1"/>
    <property type="molecule type" value="Genomic_DNA"/>
</dbReference>
<dbReference type="Pfam" id="PF17761">
    <property type="entry name" value="DUF1016_N"/>
    <property type="match status" value="1"/>
</dbReference>